<organism evidence="4 5">
    <name type="scientific">Microbaculum marinum</name>
    <dbReference type="NCBI Taxonomy" id="1764581"/>
    <lineage>
        <taxon>Bacteria</taxon>
        <taxon>Pseudomonadati</taxon>
        <taxon>Pseudomonadota</taxon>
        <taxon>Alphaproteobacteria</taxon>
        <taxon>Hyphomicrobiales</taxon>
        <taxon>Tepidamorphaceae</taxon>
        <taxon>Microbaculum</taxon>
    </lineage>
</organism>
<dbReference type="GO" id="GO:0003857">
    <property type="term" value="F:(3S)-3-hydroxyacyl-CoA dehydrogenase (NAD+) activity"/>
    <property type="evidence" value="ECO:0007669"/>
    <property type="project" value="UniProtKB-EC"/>
</dbReference>
<gene>
    <name evidence="4" type="ORF">V3328_03985</name>
</gene>
<dbReference type="Gene3D" id="1.10.1040.10">
    <property type="entry name" value="N-(1-d-carboxylethyl)-l-norvaline Dehydrogenase, domain 2"/>
    <property type="match status" value="2"/>
</dbReference>
<feature type="domain" description="3-hydroxyacyl-CoA dehydrogenase C-terminal" evidence="2">
    <location>
        <begin position="191"/>
        <end position="288"/>
    </location>
</feature>
<reference evidence="4 5" key="1">
    <citation type="submission" date="2024-02" db="EMBL/GenBank/DDBJ databases">
        <title>Genome analysis and characterization of Microbaculum marinisediminis sp. nov., isolated from marine sediment.</title>
        <authorList>
            <person name="Du Z.-J."/>
            <person name="Ye Y.-Q."/>
            <person name="Zhang Z.-R."/>
            <person name="Yuan S.-M."/>
            <person name="Zhang X.-Y."/>
        </authorList>
    </citation>
    <scope>NUCLEOTIDE SEQUENCE [LARGE SCALE GENOMIC DNA]</scope>
    <source>
        <strain evidence="4 5">SDUM1044001</strain>
    </source>
</reference>
<dbReference type="InterPro" id="IPR036291">
    <property type="entry name" value="NAD(P)-bd_dom_sf"/>
</dbReference>
<evidence type="ECO:0000313" key="5">
    <source>
        <dbReference type="Proteomes" id="UP001378188"/>
    </source>
</evidence>
<dbReference type="EC" id="1.1.1.35" evidence="4"/>
<sequence length="498" mass="52062">MQDMNAAGLSLGVVGAGAMGTGIAQVAALGGIEVRLFDTREGAAAKSCEGIAGRLSKRAAEGKMPADEARDAAARLNAAGALADLSGCDVVVEAIVEDLEVKRSLFAELEAIVSSDALLASNTSSLPIGAIGAEMKHPERFAGLHFFNPVPLMKLVEVIPGPDTTEAVVEALTVLSRRLGRTPVRVKDTPGFLVNYGGRAYATEALAILQETVATPAEIDAVMRDCFGFRMGPFELMDLTGVDVNFPVTRFVHESSFGDPRLRSTALHRYMLETRRLGRKSGRGFFDYADGAARPSADAPGDAAPARSVFVHGDAPILKDLVGDCGAQVLDADDGSSPILAAPVGEDATAHAVRCGVDPRRLVCVDTVGDMSKRVTVMTAPGADADGLASVVALLSAKRAVTAIADSPGFIGQRIAAMVANLGCEMAQMGLAEPADIDLAMRLGLNYPKGPLELADAIGPRVVHAILSELQALTGDDRYRPSQWLRRRAALGLSALQP</sequence>
<dbReference type="InterPro" id="IPR013328">
    <property type="entry name" value="6PGD_dom2"/>
</dbReference>
<evidence type="ECO:0000313" key="4">
    <source>
        <dbReference type="EMBL" id="MEJ8570617.1"/>
    </source>
</evidence>
<dbReference type="GO" id="GO:0070403">
    <property type="term" value="F:NAD+ binding"/>
    <property type="evidence" value="ECO:0007669"/>
    <property type="project" value="InterPro"/>
</dbReference>
<comment type="caution">
    <text evidence="4">The sequence shown here is derived from an EMBL/GenBank/DDBJ whole genome shotgun (WGS) entry which is preliminary data.</text>
</comment>
<dbReference type="InterPro" id="IPR008927">
    <property type="entry name" value="6-PGluconate_DH-like_C_sf"/>
</dbReference>
<keyword evidence="1 4" id="KW-0560">Oxidoreductase</keyword>
<feature type="domain" description="3-hydroxyacyl-CoA dehydrogenase NAD binding" evidence="3">
    <location>
        <begin position="11"/>
        <end position="189"/>
    </location>
</feature>
<dbReference type="PANTHER" id="PTHR48075:SF5">
    <property type="entry name" value="3-HYDROXYBUTYRYL-COA DEHYDROGENASE"/>
    <property type="match status" value="1"/>
</dbReference>
<name>A0AAW9REC8_9HYPH</name>
<protein>
    <submittedName>
        <fullName evidence="4">3-hydroxyacyl-CoA dehydrogenase</fullName>
        <ecNumber evidence="4">1.1.1.35</ecNumber>
    </submittedName>
</protein>
<feature type="domain" description="3-hydroxyacyl-CoA dehydrogenase C-terminal" evidence="2">
    <location>
        <begin position="409"/>
        <end position="492"/>
    </location>
</feature>
<dbReference type="GO" id="GO:0008691">
    <property type="term" value="F:3-hydroxybutyryl-CoA dehydrogenase activity"/>
    <property type="evidence" value="ECO:0007669"/>
    <property type="project" value="TreeGrafter"/>
</dbReference>
<dbReference type="InterPro" id="IPR006108">
    <property type="entry name" value="3HC_DH_C"/>
</dbReference>
<evidence type="ECO:0000256" key="1">
    <source>
        <dbReference type="ARBA" id="ARBA00023002"/>
    </source>
</evidence>
<accession>A0AAW9REC8</accession>
<proteinExistence type="predicted"/>
<dbReference type="Gene3D" id="3.40.50.720">
    <property type="entry name" value="NAD(P)-binding Rossmann-like Domain"/>
    <property type="match status" value="1"/>
</dbReference>
<dbReference type="SUPFAM" id="SSF51735">
    <property type="entry name" value="NAD(P)-binding Rossmann-fold domains"/>
    <property type="match status" value="1"/>
</dbReference>
<dbReference type="InterPro" id="IPR006176">
    <property type="entry name" value="3-OHacyl-CoA_DH_NAD-bd"/>
</dbReference>
<evidence type="ECO:0000259" key="2">
    <source>
        <dbReference type="Pfam" id="PF00725"/>
    </source>
</evidence>
<dbReference type="GO" id="GO:0006635">
    <property type="term" value="P:fatty acid beta-oxidation"/>
    <property type="evidence" value="ECO:0007669"/>
    <property type="project" value="TreeGrafter"/>
</dbReference>
<dbReference type="NCBIfam" id="NF006124">
    <property type="entry name" value="PRK08268.1"/>
    <property type="match status" value="1"/>
</dbReference>
<keyword evidence="5" id="KW-1185">Reference proteome</keyword>
<dbReference type="RefSeq" id="WP_340328365.1">
    <property type="nucleotide sequence ID" value="NZ_JAZHOF010000002.1"/>
</dbReference>
<evidence type="ECO:0000259" key="3">
    <source>
        <dbReference type="Pfam" id="PF02737"/>
    </source>
</evidence>
<dbReference type="Proteomes" id="UP001378188">
    <property type="component" value="Unassembled WGS sequence"/>
</dbReference>
<dbReference type="Pfam" id="PF00725">
    <property type="entry name" value="3HCDH"/>
    <property type="match status" value="2"/>
</dbReference>
<dbReference type="AlphaFoldDB" id="A0AAW9REC8"/>
<dbReference type="Pfam" id="PF02737">
    <property type="entry name" value="3HCDH_N"/>
    <property type="match status" value="1"/>
</dbReference>
<dbReference type="FunFam" id="3.40.50.720:FF:000009">
    <property type="entry name" value="Fatty oxidation complex, alpha subunit"/>
    <property type="match status" value="1"/>
</dbReference>
<dbReference type="PANTHER" id="PTHR48075">
    <property type="entry name" value="3-HYDROXYACYL-COA DEHYDROGENASE FAMILY PROTEIN"/>
    <property type="match status" value="1"/>
</dbReference>
<dbReference type="SUPFAM" id="SSF48179">
    <property type="entry name" value="6-phosphogluconate dehydrogenase C-terminal domain-like"/>
    <property type="match status" value="2"/>
</dbReference>
<dbReference type="EMBL" id="JAZHOF010000002">
    <property type="protein sequence ID" value="MEJ8570617.1"/>
    <property type="molecule type" value="Genomic_DNA"/>
</dbReference>